<dbReference type="EMBL" id="AAHPHN010000064">
    <property type="protein sequence ID" value="EBY8644724.1"/>
    <property type="molecule type" value="Genomic_DNA"/>
</dbReference>
<evidence type="ECO:0000256" key="5">
    <source>
        <dbReference type="ARBA" id="ARBA00022679"/>
    </source>
</evidence>
<dbReference type="GO" id="GO:0005524">
    <property type="term" value="F:ATP binding"/>
    <property type="evidence" value="ECO:0007669"/>
    <property type="project" value="UniProtKB-KW"/>
</dbReference>
<evidence type="ECO:0000256" key="2">
    <source>
        <dbReference type="ARBA" id="ARBA00006812"/>
    </source>
</evidence>
<comment type="similarity">
    <text evidence="2">Belongs to the CitG/MdcB family.</text>
</comment>
<sequence>MSYGFTGARGEAESGFATALDYGLTAYRGGLHKGWSGERSLHQALLTLMANNDDTNLVSRGAH</sequence>
<dbReference type="PANTHER" id="PTHR30201">
    <property type="entry name" value="TRIPHOSPHORIBOSYL-DEPHOSPHO-COA SYNTHASE"/>
    <property type="match status" value="1"/>
</dbReference>
<dbReference type="EC" id="2.4.2.52" evidence="3"/>
<dbReference type="GO" id="GO:0046917">
    <property type="term" value="F:triphosphoribosyl-dephospho-CoA synthase activity"/>
    <property type="evidence" value="ECO:0007669"/>
    <property type="project" value="UniProtKB-EC"/>
</dbReference>
<reference evidence="8" key="1">
    <citation type="submission" date="2018-09" db="EMBL/GenBank/DDBJ databases">
        <authorList>
            <person name="Ashton P.M."/>
            <person name="Dallman T."/>
            <person name="Nair S."/>
            <person name="De Pinna E."/>
            <person name="Peters T."/>
            <person name="Grant K."/>
        </authorList>
    </citation>
    <scope>NUCLEOTIDE SEQUENCE [LARGE SCALE GENOMIC DNA]</scope>
    <source>
        <strain evidence="9">140692</strain>
        <strain evidence="10">367309</strain>
        <strain evidence="8">412099</strain>
    </source>
</reference>
<keyword evidence="5" id="KW-0808">Transferase</keyword>
<organism evidence="8">
    <name type="scientific">Salmonella enterica subsp. enterica serovar Java</name>
    <dbReference type="NCBI Taxonomy" id="224729"/>
    <lineage>
        <taxon>Bacteria</taxon>
        <taxon>Pseudomonadati</taxon>
        <taxon>Pseudomonadota</taxon>
        <taxon>Gammaproteobacteria</taxon>
        <taxon>Enterobacterales</taxon>
        <taxon>Enterobacteriaceae</taxon>
        <taxon>Salmonella</taxon>
    </lineage>
</organism>
<dbReference type="PANTHER" id="PTHR30201:SF2">
    <property type="entry name" value="2-(5''-TRIPHOSPHORIBOSYL)-3'-DEPHOSPHOCOENZYME-A SYNTHASE"/>
    <property type="match status" value="1"/>
</dbReference>
<name>A0A3Z6QQ66_SALEB</name>
<gene>
    <name evidence="8" type="ORF">D6K54_20725</name>
    <name evidence="9" type="ORF">D6S17_24825</name>
    <name evidence="10" type="ORF">EZX71_25810</name>
</gene>
<dbReference type="GO" id="GO:0051191">
    <property type="term" value="P:prosthetic group biosynthetic process"/>
    <property type="evidence" value="ECO:0007669"/>
    <property type="project" value="TreeGrafter"/>
</dbReference>
<dbReference type="AlphaFoldDB" id="A0A3Z6QQ66"/>
<dbReference type="EMBL" id="AAAGSE010000037">
    <property type="protein sequence ID" value="EAC0789124.1"/>
    <property type="molecule type" value="Genomic_DNA"/>
</dbReference>
<keyword evidence="6" id="KW-0547">Nucleotide-binding</keyword>
<dbReference type="Proteomes" id="UP000839631">
    <property type="component" value="Unassembled WGS sequence"/>
</dbReference>
<evidence type="ECO:0000313" key="8">
    <source>
        <dbReference type="EMBL" id="EAC0789124.1"/>
    </source>
</evidence>
<evidence type="ECO:0000256" key="1">
    <source>
        <dbReference type="ARBA" id="ARBA00001210"/>
    </source>
</evidence>
<evidence type="ECO:0000256" key="3">
    <source>
        <dbReference type="ARBA" id="ARBA00012074"/>
    </source>
</evidence>
<evidence type="ECO:0000313" key="10">
    <source>
        <dbReference type="EMBL" id="ECW2471299.1"/>
    </source>
</evidence>
<comment type="catalytic activity">
    <reaction evidence="1">
        <text>3'-dephospho-CoA + ATP = 2'-(5''-triphospho-alpha-D-ribosyl)-3'-dephospho-CoA + adenine</text>
        <dbReference type="Rhea" id="RHEA:15117"/>
        <dbReference type="ChEBI" id="CHEBI:16708"/>
        <dbReference type="ChEBI" id="CHEBI:30616"/>
        <dbReference type="ChEBI" id="CHEBI:57328"/>
        <dbReference type="ChEBI" id="CHEBI:61378"/>
        <dbReference type="EC" id="2.4.2.52"/>
    </reaction>
</comment>
<evidence type="ECO:0000256" key="7">
    <source>
        <dbReference type="ARBA" id="ARBA00022840"/>
    </source>
</evidence>
<keyword evidence="7" id="KW-0067">ATP-binding</keyword>
<comment type="caution">
    <text evidence="8">The sequence shown here is derived from an EMBL/GenBank/DDBJ whole genome shotgun (WGS) entry which is preliminary data.</text>
</comment>
<evidence type="ECO:0000313" key="9">
    <source>
        <dbReference type="EMBL" id="EBY8644724.1"/>
    </source>
</evidence>
<proteinExistence type="inferred from homology"/>
<dbReference type="InterPro" id="IPR002736">
    <property type="entry name" value="CitG"/>
</dbReference>
<dbReference type="Gene3D" id="1.10.4200.10">
    <property type="entry name" value="Triphosphoribosyl-dephospho-CoA protein"/>
    <property type="match status" value="1"/>
</dbReference>
<dbReference type="EMBL" id="AAKVUB010000053">
    <property type="protein sequence ID" value="ECW2471299.1"/>
    <property type="molecule type" value="Genomic_DNA"/>
</dbReference>
<protein>
    <recommendedName>
        <fullName evidence="4">2-(5''-triphosphoribosyl)-3'-dephosphocoenzyme-A synthase</fullName>
        <ecNumber evidence="3">2.4.2.52</ecNumber>
    </recommendedName>
</protein>
<accession>A0A3Z6QQ66</accession>
<dbReference type="Pfam" id="PF01874">
    <property type="entry name" value="CitG"/>
    <property type="match status" value="1"/>
</dbReference>
<evidence type="ECO:0000256" key="6">
    <source>
        <dbReference type="ARBA" id="ARBA00022741"/>
    </source>
</evidence>
<evidence type="ECO:0000256" key="4">
    <source>
        <dbReference type="ARBA" id="ARBA00020625"/>
    </source>
</evidence>
<dbReference type="Proteomes" id="UP000839733">
    <property type="component" value="Unassembled WGS sequence"/>
</dbReference>